<feature type="transmembrane region" description="Helical" evidence="4">
    <location>
        <begin position="105"/>
        <end position="128"/>
    </location>
</feature>
<dbReference type="PROSITE" id="PS50850">
    <property type="entry name" value="MFS"/>
    <property type="match status" value="1"/>
</dbReference>
<feature type="transmembrane region" description="Helical" evidence="4">
    <location>
        <begin position="49"/>
        <end position="74"/>
    </location>
</feature>
<dbReference type="EMBL" id="VFOF01000001">
    <property type="protein sequence ID" value="TQL17493.1"/>
    <property type="molecule type" value="Genomic_DNA"/>
</dbReference>
<proteinExistence type="predicted"/>
<feature type="transmembrane region" description="Helical" evidence="4">
    <location>
        <begin position="268"/>
        <end position="289"/>
    </location>
</feature>
<feature type="transmembrane region" description="Helical" evidence="4">
    <location>
        <begin position="140"/>
        <end position="164"/>
    </location>
</feature>
<feature type="transmembrane region" description="Helical" evidence="4">
    <location>
        <begin position="385"/>
        <end position="404"/>
    </location>
</feature>
<name>A0A542W1R0_ZYMMB</name>
<feature type="transmembrane region" description="Helical" evidence="4">
    <location>
        <begin position="354"/>
        <end position="373"/>
    </location>
</feature>
<protein>
    <submittedName>
        <fullName evidence="6">CP family cyanate transporter-like MFS transporter</fullName>
    </submittedName>
</protein>
<feature type="transmembrane region" description="Helical" evidence="4">
    <location>
        <begin position="320"/>
        <end position="342"/>
    </location>
</feature>
<dbReference type="Proteomes" id="UP000316887">
    <property type="component" value="Unassembled WGS sequence"/>
</dbReference>
<evidence type="ECO:0000259" key="5">
    <source>
        <dbReference type="PROSITE" id="PS50850"/>
    </source>
</evidence>
<feature type="transmembrane region" description="Helical" evidence="4">
    <location>
        <begin position="230"/>
        <end position="248"/>
    </location>
</feature>
<keyword evidence="3 4" id="KW-0472">Membrane</keyword>
<dbReference type="InterPro" id="IPR036259">
    <property type="entry name" value="MFS_trans_sf"/>
</dbReference>
<reference evidence="6 7" key="1">
    <citation type="submission" date="2019-06" db="EMBL/GenBank/DDBJ databases">
        <title>Genome sequencing of Zymomonas mobilis strains for genetic engineering and biofuel applications.</title>
        <authorList>
            <person name="Teravest M."/>
        </authorList>
    </citation>
    <scope>NUCLEOTIDE SEQUENCE [LARGE SCALE GENOMIC DNA]</scope>
    <source>
        <strain evidence="6 7">AN0101</strain>
    </source>
</reference>
<dbReference type="PANTHER" id="PTHR23523">
    <property type="match status" value="1"/>
</dbReference>
<feature type="transmembrane region" description="Helical" evidence="4">
    <location>
        <begin position="170"/>
        <end position="190"/>
    </location>
</feature>
<accession>A0A542W1R0</accession>
<evidence type="ECO:0000256" key="4">
    <source>
        <dbReference type="SAM" id="Phobius"/>
    </source>
</evidence>
<dbReference type="Pfam" id="PF07690">
    <property type="entry name" value="MFS_1"/>
    <property type="match status" value="1"/>
</dbReference>
<gene>
    <name evidence="6" type="ORF">FBY58_1081</name>
</gene>
<evidence type="ECO:0000313" key="6">
    <source>
        <dbReference type="EMBL" id="TQL17493.1"/>
    </source>
</evidence>
<feature type="transmembrane region" description="Helical" evidence="4">
    <location>
        <begin position="81"/>
        <end position="99"/>
    </location>
</feature>
<evidence type="ECO:0000256" key="2">
    <source>
        <dbReference type="ARBA" id="ARBA00022989"/>
    </source>
</evidence>
<organism evidence="6 7">
    <name type="scientific">Zymomonas mobilis</name>
    <dbReference type="NCBI Taxonomy" id="542"/>
    <lineage>
        <taxon>Bacteria</taxon>
        <taxon>Pseudomonadati</taxon>
        <taxon>Pseudomonadota</taxon>
        <taxon>Alphaproteobacteria</taxon>
        <taxon>Sphingomonadales</taxon>
        <taxon>Zymomonadaceae</taxon>
        <taxon>Zymomonas</taxon>
    </lineage>
</organism>
<keyword evidence="2 4" id="KW-1133">Transmembrane helix</keyword>
<feature type="transmembrane region" description="Helical" evidence="4">
    <location>
        <begin position="296"/>
        <end position="314"/>
    </location>
</feature>
<dbReference type="OrthoDB" id="5317164at2"/>
<keyword evidence="1 4" id="KW-0812">Transmembrane</keyword>
<evidence type="ECO:0000313" key="7">
    <source>
        <dbReference type="Proteomes" id="UP000316887"/>
    </source>
</evidence>
<evidence type="ECO:0000256" key="1">
    <source>
        <dbReference type="ARBA" id="ARBA00022692"/>
    </source>
</evidence>
<dbReference type="PANTHER" id="PTHR23523:SF2">
    <property type="entry name" value="2-NITROIMIDAZOLE TRANSPORTER"/>
    <property type="match status" value="1"/>
</dbReference>
<sequence>MNKRPLFSKNAFTIWLMIALIALAFNLRSPLTAIPPIVNEIRSALHINATTAGLLTSIPILCFGILTPLASFIINRTSLKFSILMTLGGCILGTLIRASGSFGGLISGTIIIGMALTIGNIVSLLIIAKDFPHKSHIVTGLYTSALNIGTMLSSALTAPMAHYWGWQTALASWVDLALLALVLWVVIFYAEKSIASPSNDTLPSDQETAKATADILKGDNKTHNFFHRQLVQILVISFAAHLCVYYGLTAWIPSFLRQSNHMTSSQAGAAAAFFQILALLGSFGIPVLSQRFSSAFLLRVIGLCWLVTPVGLLWMPSLWLFWLVLGGFAAGGGFTVIFSTVIQFSRNLDDNRRISSAVQGVGYIFASASPLLIGFLHQSYGDWQWAFYFLSLASLPLFWTGFRLKKVEKFYSKKA</sequence>
<evidence type="ECO:0000256" key="3">
    <source>
        <dbReference type="ARBA" id="ARBA00023136"/>
    </source>
</evidence>
<dbReference type="InterPro" id="IPR011701">
    <property type="entry name" value="MFS"/>
</dbReference>
<feature type="domain" description="Major facilitator superfamily (MFS) profile" evidence="5">
    <location>
        <begin position="14"/>
        <end position="409"/>
    </location>
</feature>
<comment type="caution">
    <text evidence="6">The sequence shown here is derived from an EMBL/GenBank/DDBJ whole genome shotgun (WGS) entry which is preliminary data.</text>
</comment>
<dbReference type="AlphaFoldDB" id="A0A542W1R0"/>
<dbReference type="GO" id="GO:0022857">
    <property type="term" value="F:transmembrane transporter activity"/>
    <property type="evidence" value="ECO:0007669"/>
    <property type="project" value="InterPro"/>
</dbReference>
<dbReference type="InterPro" id="IPR052524">
    <property type="entry name" value="MFS_Cyanate_Porter"/>
</dbReference>
<dbReference type="InterPro" id="IPR020846">
    <property type="entry name" value="MFS_dom"/>
</dbReference>
<dbReference type="SUPFAM" id="SSF103473">
    <property type="entry name" value="MFS general substrate transporter"/>
    <property type="match status" value="1"/>
</dbReference>
<dbReference type="Gene3D" id="1.20.1250.20">
    <property type="entry name" value="MFS general substrate transporter like domains"/>
    <property type="match status" value="2"/>
</dbReference>